<evidence type="ECO:0000313" key="2">
    <source>
        <dbReference type="Proteomes" id="UP000509303"/>
    </source>
</evidence>
<organism evidence="1 2">
    <name type="scientific">Streptomyces buecherae</name>
    <dbReference type="NCBI Taxonomy" id="2763006"/>
    <lineage>
        <taxon>Bacteria</taxon>
        <taxon>Bacillati</taxon>
        <taxon>Actinomycetota</taxon>
        <taxon>Actinomycetes</taxon>
        <taxon>Kitasatosporales</taxon>
        <taxon>Streptomycetaceae</taxon>
        <taxon>Streptomyces</taxon>
    </lineage>
</organism>
<reference evidence="1 2" key="1">
    <citation type="submission" date="2020-06" db="EMBL/GenBank/DDBJ databases">
        <title>Genome mining for natural products.</title>
        <authorList>
            <person name="Zhang B."/>
            <person name="Shi J."/>
            <person name="Ge H."/>
        </authorList>
    </citation>
    <scope>NUCLEOTIDE SEQUENCE [LARGE SCALE GENOMIC DNA]</scope>
    <source>
        <strain evidence="1 2">NA00687</strain>
    </source>
</reference>
<name>A0A7H8NAL9_9ACTN</name>
<evidence type="ECO:0000313" key="1">
    <source>
        <dbReference type="EMBL" id="QKW51474.1"/>
    </source>
</evidence>
<dbReference type="Proteomes" id="UP000509303">
    <property type="component" value="Chromosome"/>
</dbReference>
<dbReference type="EMBL" id="CP054929">
    <property type="protein sequence ID" value="QKW51474.1"/>
    <property type="molecule type" value="Genomic_DNA"/>
</dbReference>
<protein>
    <submittedName>
        <fullName evidence="1">Uncharacterized protein</fullName>
    </submittedName>
</protein>
<dbReference type="InterPro" id="IPR045677">
    <property type="entry name" value="DUF6197"/>
</dbReference>
<keyword evidence="2" id="KW-1185">Reference proteome</keyword>
<dbReference type="RefSeq" id="WP_176163193.1">
    <property type="nucleotide sequence ID" value="NZ_CP054929.1"/>
</dbReference>
<gene>
    <name evidence="1" type="ORF">HUT08_20235</name>
</gene>
<sequence>MTVPSRKPLATPARILTAAADHIERVGLYQGDHLWQPGRMGGTAPCTVLHAWERGVRSVRPRWSVRGEPWDTFQRALFDSLVLLSNQVNGRPVSGVRWRKLRLTEDAYRRTLLWCWGGEPGRTTAGAATVIRTAAALHPSDGDHGTTGYLVLKNMV</sequence>
<dbReference type="Pfam" id="PF19698">
    <property type="entry name" value="DUF6197"/>
    <property type="match status" value="1"/>
</dbReference>
<proteinExistence type="predicted"/>
<accession>A0A7H8NAL9</accession>
<dbReference type="AlphaFoldDB" id="A0A7H8NAL9"/>